<evidence type="ECO:0000313" key="3">
    <source>
        <dbReference type="Proteomes" id="UP000225548"/>
    </source>
</evidence>
<organism evidence="2 3">
    <name type="scientific">Sanguibacter antarcticus</name>
    <dbReference type="NCBI Taxonomy" id="372484"/>
    <lineage>
        <taxon>Bacteria</taxon>
        <taxon>Bacillati</taxon>
        <taxon>Actinomycetota</taxon>
        <taxon>Actinomycetes</taxon>
        <taxon>Micrococcales</taxon>
        <taxon>Sanguibacteraceae</taxon>
        <taxon>Sanguibacter</taxon>
    </lineage>
</organism>
<dbReference type="Proteomes" id="UP000225548">
    <property type="component" value="Unassembled WGS sequence"/>
</dbReference>
<dbReference type="EMBL" id="PDJG01000001">
    <property type="protein sequence ID" value="PFG32719.1"/>
    <property type="molecule type" value="Genomic_DNA"/>
</dbReference>
<dbReference type="RefSeq" id="WP_098454045.1">
    <property type="nucleotide sequence ID" value="NZ_PDJG01000001.1"/>
</dbReference>
<proteinExistence type="predicted"/>
<reference evidence="2 3" key="1">
    <citation type="submission" date="2017-10" db="EMBL/GenBank/DDBJ databases">
        <title>Sequencing the genomes of 1000 actinobacteria strains.</title>
        <authorList>
            <person name="Klenk H.-P."/>
        </authorList>
    </citation>
    <scope>NUCLEOTIDE SEQUENCE [LARGE SCALE GENOMIC DNA]</scope>
    <source>
        <strain evidence="2 3">DSM 18966</strain>
    </source>
</reference>
<name>A0A2A9E3D6_9MICO</name>
<evidence type="ECO:0008006" key="4">
    <source>
        <dbReference type="Google" id="ProtNLM"/>
    </source>
</evidence>
<sequence length="177" mass="19561">MSSHDENETYVEGEHLGVPTLLDALTDVIERARSMPMSSSVLVNRNEALDLIDELRDALPTQLTRADEVLSDADEVLAEAQSESENLIATARARADELIRTEQVVVRAEAHAREIVAHAEATAATLRHEADDYCDRRLAEFEIDLGKILAQVHSGRVKLAERLGESEEGLPAHDDDR</sequence>
<gene>
    <name evidence="2" type="ORF">ATL42_0565</name>
</gene>
<keyword evidence="1" id="KW-0175">Coiled coil</keyword>
<dbReference type="AlphaFoldDB" id="A0A2A9E3D6"/>
<evidence type="ECO:0000313" key="2">
    <source>
        <dbReference type="EMBL" id="PFG32719.1"/>
    </source>
</evidence>
<comment type="caution">
    <text evidence="2">The sequence shown here is derived from an EMBL/GenBank/DDBJ whole genome shotgun (WGS) entry which is preliminary data.</text>
</comment>
<protein>
    <recommendedName>
        <fullName evidence="4">Cell division septum initiation protein DivIVA</fullName>
    </recommendedName>
</protein>
<evidence type="ECO:0000256" key="1">
    <source>
        <dbReference type="SAM" id="Coils"/>
    </source>
</evidence>
<accession>A0A2A9E3D6</accession>
<feature type="coiled-coil region" evidence="1">
    <location>
        <begin position="63"/>
        <end position="90"/>
    </location>
</feature>
<keyword evidence="3" id="KW-1185">Reference proteome</keyword>